<feature type="signal peptide" evidence="1">
    <location>
        <begin position="1"/>
        <end position="23"/>
    </location>
</feature>
<dbReference type="RefSeq" id="WP_008586356.1">
    <property type="nucleotide sequence ID" value="NZ_CP007035.1"/>
</dbReference>
<dbReference type="KEGG" id="nso:NIASO_13620"/>
<evidence type="ECO:0000256" key="1">
    <source>
        <dbReference type="SAM" id="SignalP"/>
    </source>
</evidence>
<protein>
    <submittedName>
        <fullName evidence="2">Uncharacterized protein</fullName>
    </submittedName>
</protein>
<dbReference type="OrthoDB" id="669766at2"/>
<dbReference type="HOGENOM" id="CLU_1957256_0_0_10"/>
<keyword evidence="3" id="KW-1185">Reference proteome</keyword>
<sequence length="128" mass="14767">MRARLRLILVIGLFLCVSQPALAQKESVSDKVSATLEKFDEAIKPEKTKRSSLESIFTDFYGAQEKLRNNIQGPSSPLAQGLQHQDYQSVRKQNENLFTDRDNRLKKILSDDEFKKWKNSIEPSLRKK</sequence>
<proteinExistence type="predicted"/>
<gene>
    <name evidence="2" type="ORF">NIASO_13620</name>
</gene>
<dbReference type="AlphaFoldDB" id="W0F8H2"/>
<dbReference type="EMBL" id="CP007035">
    <property type="protein sequence ID" value="AHF17749.1"/>
    <property type="molecule type" value="Genomic_DNA"/>
</dbReference>
<name>W0F8H2_9BACT</name>
<feature type="chain" id="PRO_5004789166" evidence="1">
    <location>
        <begin position="24"/>
        <end position="128"/>
    </location>
</feature>
<dbReference type="STRING" id="929713.NIASO_13620"/>
<evidence type="ECO:0000313" key="2">
    <source>
        <dbReference type="EMBL" id="AHF17749.1"/>
    </source>
</evidence>
<keyword evidence="1" id="KW-0732">Signal</keyword>
<reference evidence="2 3" key="1">
    <citation type="submission" date="2013-12" db="EMBL/GenBank/DDBJ databases">
        <authorList>
            <consortium name="DOE Joint Genome Institute"/>
            <person name="Eisen J."/>
            <person name="Huntemann M."/>
            <person name="Han J."/>
            <person name="Chen A."/>
            <person name="Kyrpides N."/>
            <person name="Mavromatis K."/>
            <person name="Markowitz V."/>
            <person name="Palaniappan K."/>
            <person name="Ivanova N."/>
            <person name="Schaumberg A."/>
            <person name="Pati A."/>
            <person name="Liolios K."/>
            <person name="Nordberg H.P."/>
            <person name="Cantor M.N."/>
            <person name="Hua S.X."/>
            <person name="Woyke T."/>
        </authorList>
    </citation>
    <scope>NUCLEOTIDE SEQUENCE [LARGE SCALE GENOMIC DNA]</scope>
    <source>
        <strain evidence="3">DSM 19437</strain>
    </source>
</reference>
<accession>W0F8H2</accession>
<evidence type="ECO:0000313" key="3">
    <source>
        <dbReference type="Proteomes" id="UP000003586"/>
    </source>
</evidence>
<dbReference type="Proteomes" id="UP000003586">
    <property type="component" value="Chromosome"/>
</dbReference>
<organism evidence="2 3">
    <name type="scientific">Niabella soli DSM 19437</name>
    <dbReference type="NCBI Taxonomy" id="929713"/>
    <lineage>
        <taxon>Bacteria</taxon>
        <taxon>Pseudomonadati</taxon>
        <taxon>Bacteroidota</taxon>
        <taxon>Chitinophagia</taxon>
        <taxon>Chitinophagales</taxon>
        <taxon>Chitinophagaceae</taxon>
        <taxon>Niabella</taxon>
    </lineage>
</organism>